<dbReference type="Proteomes" id="UP001272716">
    <property type="component" value="Unassembled WGS sequence"/>
</dbReference>
<protein>
    <submittedName>
        <fullName evidence="1">Uncharacterized protein</fullName>
    </submittedName>
</protein>
<gene>
    <name evidence="1" type="ORF">BTTOUR_35205</name>
</gene>
<reference evidence="1 2" key="1">
    <citation type="submission" date="2023-10" db="EMBL/GenBank/DDBJ databases">
        <title>Draft Genome Sequence of Bacillus thuringiensis serovar. toumanoffi 4059: Identification of a Novel Cry Protein Candidate.</title>
        <authorList>
            <person name="Murdoch R.W."/>
            <person name="Gemler B."/>
            <person name="Heater B.S."/>
        </authorList>
    </citation>
    <scope>NUCLEOTIDE SEQUENCE [LARGE SCALE GENOMIC DNA]</scope>
    <source>
        <strain evidence="1 2">4059</strain>
    </source>
</reference>
<evidence type="ECO:0000313" key="2">
    <source>
        <dbReference type="Proteomes" id="UP001272716"/>
    </source>
</evidence>
<evidence type="ECO:0000313" key="1">
    <source>
        <dbReference type="EMBL" id="MDW9213999.1"/>
    </source>
</evidence>
<proteinExistence type="predicted"/>
<dbReference type="EMBL" id="JAWQCK010000011">
    <property type="protein sequence ID" value="MDW9213999.1"/>
    <property type="molecule type" value="Genomic_DNA"/>
</dbReference>
<accession>A0ABD5I9J3</accession>
<organism evidence="1 2">
    <name type="scientific">Bacillus thuringiensis serovar toumanoffi</name>
    <dbReference type="NCBI Taxonomy" id="180862"/>
    <lineage>
        <taxon>Bacteria</taxon>
        <taxon>Bacillati</taxon>
        <taxon>Bacillota</taxon>
        <taxon>Bacilli</taxon>
        <taxon>Bacillales</taxon>
        <taxon>Bacillaceae</taxon>
        <taxon>Bacillus</taxon>
        <taxon>Bacillus cereus group</taxon>
    </lineage>
</organism>
<dbReference type="RefSeq" id="WP_003308279.1">
    <property type="nucleotide sequence ID" value="NZ_JAWQCK010000011.1"/>
</dbReference>
<dbReference type="AlphaFoldDB" id="A0ABD5I9J3"/>
<name>A0ABD5I9J3_BACTU</name>
<sequence length="42" mass="4925">MIEKNYHKIVKELSGEIISIRPEDITEIKLNPLEITENDDDK</sequence>
<comment type="caution">
    <text evidence="1">The sequence shown here is derived from an EMBL/GenBank/DDBJ whole genome shotgun (WGS) entry which is preliminary data.</text>
</comment>